<evidence type="ECO:0000313" key="2">
    <source>
        <dbReference type="Proteomes" id="UP001177003"/>
    </source>
</evidence>
<organism evidence="1 2">
    <name type="scientific">Lactuca saligna</name>
    <name type="common">Willowleaf lettuce</name>
    <dbReference type="NCBI Taxonomy" id="75948"/>
    <lineage>
        <taxon>Eukaryota</taxon>
        <taxon>Viridiplantae</taxon>
        <taxon>Streptophyta</taxon>
        <taxon>Embryophyta</taxon>
        <taxon>Tracheophyta</taxon>
        <taxon>Spermatophyta</taxon>
        <taxon>Magnoliopsida</taxon>
        <taxon>eudicotyledons</taxon>
        <taxon>Gunneridae</taxon>
        <taxon>Pentapetalae</taxon>
        <taxon>asterids</taxon>
        <taxon>campanulids</taxon>
        <taxon>Asterales</taxon>
        <taxon>Asteraceae</taxon>
        <taxon>Cichorioideae</taxon>
        <taxon>Cichorieae</taxon>
        <taxon>Lactucinae</taxon>
        <taxon>Lactuca</taxon>
    </lineage>
</organism>
<name>A0AA35VQ70_LACSI</name>
<sequence>MELPIYKPSSITTTITSLFVQDIPISNPTLVMLGTEFRRLMVIGKYMTIPAGDDNFSAQNQKTGGFQKTVGEFWKREDIIQIPKLHRFQVPIGSQGNRFIYAYRTPEPLSSETAVKIYREIAIIAKNSLLYLGQPLMTEVMQLDGGEDEVTKGVGGIVDVKGLCVV</sequence>
<protein>
    <submittedName>
        <fullName evidence="1">Uncharacterized protein</fullName>
    </submittedName>
</protein>
<dbReference type="Proteomes" id="UP001177003">
    <property type="component" value="Chromosome 2"/>
</dbReference>
<dbReference type="EMBL" id="OX465078">
    <property type="protein sequence ID" value="CAI9270685.1"/>
    <property type="molecule type" value="Genomic_DNA"/>
</dbReference>
<proteinExistence type="predicted"/>
<gene>
    <name evidence="1" type="ORF">LSALG_LOCUS10985</name>
</gene>
<keyword evidence="2" id="KW-1185">Reference proteome</keyword>
<evidence type="ECO:0000313" key="1">
    <source>
        <dbReference type="EMBL" id="CAI9270685.1"/>
    </source>
</evidence>
<accession>A0AA35VQ70</accession>
<dbReference type="AlphaFoldDB" id="A0AA35VQ70"/>
<reference evidence="1" key="1">
    <citation type="submission" date="2023-04" db="EMBL/GenBank/DDBJ databases">
        <authorList>
            <person name="Vijverberg K."/>
            <person name="Xiong W."/>
            <person name="Schranz E."/>
        </authorList>
    </citation>
    <scope>NUCLEOTIDE SEQUENCE</scope>
</reference>